<organism evidence="1 2">
    <name type="scientific">Acidisarcina polymorpha</name>
    <dbReference type="NCBI Taxonomy" id="2211140"/>
    <lineage>
        <taxon>Bacteria</taxon>
        <taxon>Pseudomonadati</taxon>
        <taxon>Acidobacteriota</taxon>
        <taxon>Terriglobia</taxon>
        <taxon>Terriglobales</taxon>
        <taxon>Acidobacteriaceae</taxon>
        <taxon>Acidisarcina</taxon>
    </lineage>
</organism>
<dbReference type="InterPro" id="IPR029032">
    <property type="entry name" value="AhpD-like"/>
</dbReference>
<dbReference type="EMBL" id="CP030840">
    <property type="protein sequence ID" value="AXC09947.1"/>
    <property type="molecule type" value="Genomic_DNA"/>
</dbReference>
<proteinExistence type="predicted"/>
<evidence type="ECO:0000313" key="1">
    <source>
        <dbReference type="EMBL" id="AXC09947.1"/>
    </source>
</evidence>
<protein>
    <recommendedName>
        <fullName evidence="3">Carboxymuconolactone decarboxylase-like domain-containing protein</fullName>
    </recommendedName>
</protein>
<sequence length="139" mass="15744">MQYFGHLFKPLELNARIERLVVLLTGKLSGCEYIWRQNVVVAKSLEISDEKITELHEGNLQAACFNADEVAAFKFATETIELIEVKDSTYSEAEKHFSPRALTEMLYVIGSYMFLARLIRTGGIPLDEQAAKVPDGFFH</sequence>
<dbReference type="PANTHER" id="PTHR34846:SF11">
    <property type="entry name" value="4-CARBOXYMUCONOLACTONE DECARBOXYLASE FAMILY PROTEIN (AFU_ORTHOLOGUE AFUA_6G11590)"/>
    <property type="match status" value="1"/>
</dbReference>
<accession>A0A2Z5FTV6</accession>
<keyword evidence="2" id="KW-1185">Reference proteome</keyword>
<gene>
    <name evidence="1" type="ORF">ACPOL_0572</name>
</gene>
<dbReference type="KEGG" id="abas:ACPOL_0572"/>
<dbReference type="SUPFAM" id="SSF69118">
    <property type="entry name" value="AhpD-like"/>
    <property type="match status" value="1"/>
</dbReference>
<dbReference type="Gene3D" id="1.20.1290.10">
    <property type="entry name" value="AhpD-like"/>
    <property type="match status" value="1"/>
</dbReference>
<dbReference type="Proteomes" id="UP000253606">
    <property type="component" value="Chromosome"/>
</dbReference>
<evidence type="ECO:0000313" key="2">
    <source>
        <dbReference type="Proteomes" id="UP000253606"/>
    </source>
</evidence>
<dbReference type="AlphaFoldDB" id="A0A2Z5FTV6"/>
<name>A0A2Z5FTV6_9BACT</name>
<reference evidence="1 2" key="1">
    <citation type="journal article" date="2018" name="Front. Microbiol.">
        <title>Hydrolytic Capabilities as a Key to Environmental Success: Chitinolytic and Cellulolytic Acidobacteria From Acidic Sub-arctic Soils and Boreal Peatlands.</title>
        <authorList>
            <person name="Belova S.E."/>
            <person name="Ravin N.V."/>
            <person name="Pankratov T.A."/>
            <person name="Rakitin A.L."/>
            <person name="Ivanova A.A."/>
            <person name="Beletsky A.V."/>
            <person name="Mardanov A.V."/>
            <person name="Sinninghe Damste J.S."/>
            <person name="Dedysh S.N."/>
        </authorList>
    </citation>
    <scope>NUCLEOTIDE SEQUENCE [LARGE SCALE GENOMIC DNA]</scope>
    <source>
        <strain evidence="1 2">SBC82</strain>
    </source>
</reference>
<dbReference type="PANTHER" id="PTHR34846">
    <property type="entry name" value="4-CARBOXYMUCONOLACTONE DECARBOXYLASE FAMILY PROTEIN (AFU_ORTHOLOGUE AFUA_6G11590)"/>
    <property type="match status" value="1"/>
</dbReference>
<evidence type="ECO:0008006" key="3">
    <source>
        <dbReference type="Google" id="ProtNLM"/>
    </source>
</evidence>